<dbReference type="GO" id="GO:0008097">
    <property type="term" value="F:5S rRNA binding"/>
    <property type="evidence" value="ECO:0007669"/>
    <property type="project" value="TreeGrafter"/>
</dbReference>
<dbReference type="Gene3D" id="3.30.420.100">
    <property type="match status" value="1"/>
</dbReference>
<keyword evidence="5 7" id="KW-0687">Ribonucleoprotein</keyword>
<keyword evidence="4 7" id="KW-0689">Ribosomal protein</keyword>
<accession>A0A497E891</accession>
<evidence type="ECO:0000256" key="2">
    <source>
        <dbReference type="ARBA" id="ARBA00022730"/>
    </source>
</evidence>
<gene>
    <name evidence="7" type="primary">rplR</name>
    <name evidence="9" type="ORF">DRJ00_01220</name>
</gene>
<dbReference type="InterPro" id="IPR004389">
    <property type="entry name" value="Ribosomal_uL18_bac-type"/>
</dbReference>
<evidence type="ECO:0000256" key="4">
    <source>
        <dbReference type="ARBA" id="ARBA00022980"/>
    </source>
</evidence>
<dbReference type="HAMAP" id="MF_01337_B">
    <property type="entry name" value="Ribosomal_uL18_B"/>
    <property type="match status" value="1"/>
</dbReference>
<name>A0A497E891_UNCAE</name>
<dbReference type="GO" id="GO:0005840">
    <property type="term" value="C:ribosome"/>
    <property type="evidence" value="ECO:0007669"/>
    <property type="project" value="UniProtKB-KW"/>
</dbReference>
<dbReference type="InterPro" id="IPR057268">
    <property type="entry name" value="Ribosomal_L18"/>
</dbReference>
<dbReference type="GO" id="GO:0005737">
    <property type="term" value="C:cytoplasm"/>
    <property type="evidence" value="ECO:0007669"/>
    <property type="project" value="UniProtKB-ARBA"/>
</dbReference>
<dbReference type="CDD" id="cd00432">
    <property type="entry name" value="Ribosomal_L18_L5e"/>
    <property type="match status" value="1"/>
</dbReference>
<comment type="function">
    <text evidence="7">This is one of the proteins that bind and probably mediate the attachment of the 5S RNA into the large ribosomal subunit, where it forms part of the central protuberance.</text>
</comment>
<evidence type="ECO:0000256" key="5">
    <source>
        <dbReference type="ARBA" id="ARBA00023274"/>
    </source>
</evidence>
<dbReference type="GO" id="GO:0006412">
    <property type="term" value="P:translation"/>
    <property type="evidence" value="ECO:0007669"/>
    <property type="project" value="UniProtKB-UniRule"/>
</dbReference>
<evidence type="ECO:0000256" key="1">
    <source>
        <dbReference type="ARBA" id="ARBA00007116"/>
    </source>
</evidence>
<evidence type="ECO:0000256" key="6">
    <source>
        <dbReference type="ARBA" id="ARBA00035197"/>
    </source>
</evidence>
<evidence type="ECO:0000256" key="3">
    <source>
        <dbReference type="ARBA" id="ARBA00022884"/>
    </source>
</evidence>
<keyword evidence="3 7" id="KW-0694">RNA-binding</keyword>
<evidence type="ECO:0000313" key="9">
    <source>
        <dbReference type="EMBL" id="RLE10510.1"/>
    </source>
</evidence>
<organism evidence="9 10">
    <name type="scientific">Aerophobetes bacterium</name>
    <dbReference type="NCBI Taxonomy" id="2030807"/>
    <lineage>
        <taxon>Bacteria</taxon>
        <taxon>Candidatus Aerophobota</taxon>
    </lineage>
</organism>
<evidence type="ECO:0000313" key="10">
    <source>
        <dbReference type="Proteomes" id="UP000279422"/>
    </source>
</evidence>
<evidence type="ECO:0000256" key="8">
    <source>
        <dbReference type="SAM" id="MobiDB-lite"/>
    </source>
</evidence>
<comment type="subunit">
    <text evidence="7">Part of the 50S ribosomal subunit; part of the 5S rRNA/L5/L18/L25 subcomplex. Contacts the 5S and 23S rRNAs.</text>
</comment>
<comment type="similarity">
    <text evidence="1 7">Belongs to the universal ribosomal protein uL18 family.</text>
</comment>
<dbReference type="InterPro" id="IPR005484">
    <property type="entry name" value="Ribosomal_uL18_bac/plant/anim"/>
</dbReference>
<dbReference type="EMBL" id="QMPZ01000007">
    <property type="protein sequence ID" value="RLE10510.1"/>
    <property type="molecule type" value="Genomic_DNA"/>
</dbReference>
<protein>
    <recommendedName>
        <fullName evidence="6 7">Large ribosomal subunit protein uL18</fullName>
    </recommendedName>
</protein>
<dbReference type="PANTHER" id="PTHR12899">
    <property type="entry name" value="39S RIBOSOMAL PROTEIN L18, MITOCHONDRIAL"/>
    <property type="match status" value="1"/>
</dbReference>
<dbReference type="FunFam" id="3.30.420.100:FF:000001">
    <property type="entry name" value="50S ribosomal protein L18"/>
    <property type="match status" value="1"/>
</dbReference>
<dbReference type="AlphaFoldDB" id="A0A497E891"/>
<dbReference type="Proteomes" id="UP000279422">
    <property type="component" value="Unassembled WGS sequence"/>
</dbReference>
<dbReference type="NCBIfam" id="TIGR00060">
    <property type="entry name" value="L18_bact"/>
    <property type="match status" value="1"/>
</dbReference>
<dbReference type="GO" id="GO:1990904">
    <property type="term" value="C:ribonucleoprotein complex"/>
    <property type="evidence" value="ECO:0007669"/>
    <property type="project" value="UniProtKB-KW"/>
</dbReference>
<dbReference type="Pfam" id="PF00861">
    <property type="entry name" value="Ribosomal_L18p"/>
    <property type="match status" value="1"/>
</dbReference>
<proteinExistence type="inferred from homology"/>
<sequence length="120" mass="13692">MEGVKAKRLARERRKRRVRKKIFGTKDKPRISVYKSNRYLYAQLIDDSTGRTLAFVSSLKYAKRGGSAKSMEVAKRLGEELGKLAKEKGITKAVFDRNGYPYHGRVKALADGIRRQGIKF</sequence>
<dbReference type="GO" id="GO:0003735">
    <property type="term" value="F:structural constituent of ribosome"/>
    <property type="evidence" value="ECO:0007669"/>
    <property type="project" value="InterPro"/>
</dbReference>
<feature type="region of interest" description="Disordered" evidence="8">
    <location>
        <begin position="1"/>
        <end position="22"/>
    </location>
</feature>
<keyword evidence="2 7" id="KW-0699">rRNA-binding</keyword>
<comment type="caution">
    <text evidence="9">The sequence shown here is derived from an EMBL/GenBank/DDBJ whole genome shotgun (WGS) entry which is preliminary data.</text>
</comment>
<dbReference type="PANTHER" id="PTHR12899:SF3">
    <property type="entry name" value="LARGE RIBOSOMAL SUBUNIT PROTEIN UL18M"/>
    <property type="match status" value="1"/>
</dbReference>
<evidence type="ECO:0000256" key="7">
    <source>
        <dbReference type="HAMAP-Rule" id="MF_01337"/>
    </source>
</evidence>
<reference evidence="9 10" key="1">
    <citation type="submission" date="2018-06" db="EMBL/GenBank/DDBJ databases">
        <title>Extensive metabolic versatility and redundancy in microbially diverse, dynamic hydrothermal sediments.</title>
        <authorList>
            <person name="Dombrowski N."/>
            <person name="Teske A."/>
            <person name="Baker B.J."/>
        </authorList>
    </citation>
    <scope>NUCLEOTIDE SEQUENCE [LARGE SCALE GENOMIC DNA]</scope>
    <source>
        <strain evidence="9">B47_G16</strain>
    </source>
</reference>
<dbReference type="SUPFAM" id="SSF53137">
    <property type="entry name" value="Translational machinery components"/>
    <property type="match status" value="1"/>
</dbReference>